<keyword evidence="5" id="KW-1185">Reference proteome</keyword>
<sequence length="301" mass="33611">MQKLRQWPPTSGPSMQSDIHRKRKSNSIGSPQADAGTLPISVTIITLNEAERIGGMIRTVKGLADDIVVVDSGSTDDTCKIAADLGARVFHRDWTGYGEQKAYAESLAKNDWILSLDADEFLSPESAMQIRAEFQNGAPAAGAYRLWVVFVYPGDEKPRPFAKDHSIVKLFHRSIGGTNTHPIFDRVDVAAGIEPKKLTAPVYHRTITNFSQMVDKGNRFSSHQAKAHKAKSTFYLKLRLPFEMPYWFLRAYLLRGHITGGWKGFIFAMNMAYFRLIKIAKLIEAREAQNALKTGNSSHSV</sequence>
<dbReference type="CDD" id="cd02511">
    <property type="entry name" value="Beta4Glucosyltransferase"/>
    <property type="match status" value="1"/>
</dbReference>
<dbReference type="Proteomes" id="UP000320593">
    <property type="component" value="Unassembled WGS sequence"/>
</dbReference>
<feature type="compositionally biased region" description="Polar residues" evidence="2">
    <location>
        <begin position="8"/>
        <end position="17"/>
    </location>
</feature>
<dbReference type="Pfam" id="PF00535">
    <property type="entry name" value="Glycos_transf_2"/>
    <property type="match status" value="1"/>
</dbReference>
<feature type="domain" description="Glycosyltransferase 2-like" evidence="3">
    <location>
        <begin position="41"/>
        <end position="139"/>
    </location>
</feature>
<dbReference type="EMBL" id="VLLF01000008">
    <property type="protein sequence ID" value="TWI82687.1"/>
    <property type="molecule type" value="Genomic_DNA"/>
</dbReference>
<feature type="region of interest" description="Disordered" evidence="2">
    <location>
        <begin position="1"/>
        <end position="34"/>
    </location>
</feature>
<gene>
    <name evidence="4" type="ORF">JM93_03201</name>
</gene>
<organism evidence="4 5">
    <name type="scientific">Roseibium hamelinense</name>
    <dbReference type="NCBI Taxonomy" id="150831"/>
    <lineage>
        <taxon>Bacteria</taxon>
        <taxon>Pseudomonadati</taxon>
        <taxon>Pseudomonadota</taxon>
        <taxon>Alphaproteobacteria</taxon>
        <taxon>Hyphomicrobiales</taxon>
        <taxon>Stappiaceae</taxon>
        <taxon>Roseibium</taxon>
    </lineage>
</organism>
<dbReference type="SUPFAM" id="SSF53448">
    <property type="entry name" value="Nucleotide-diphospho-sugar transferases"/>
    <property type="match status" value="1"/>
</dbReference>
<reference evidence="4 5" key="1">
    <citation type="submission" date="2019-07" db="EMBL/GenBank/DDBJ databases">
        <title>Genomic Encyclopedia of Archaeal and Bacterial Type Strains, Phase II (KMG-II): from individual species to whole genera.</title>
        <authorList>
            <person name="Goeker M."/>
        </authorList>
    </citation>
    <scope>NUCLEOTIDE SEQUENCE [LARGE SCALE GENOMIC DNA]</scope>
    <source>
        <strain evidence="4 5">ATCC BAA-252</strain>
    </source>
</reference>
<proteinExistence type="inferred from homology"/>
<dbReference type="InterPro" id="IPR001173">
    <property type="entry name" value="Glyco_trans_2-like"/>
</dbReference>
<evidence type="ECO:0000313" key="4">
    <source>
        <dbReference type="EMBL" id="TWI82687.1"/>
    </source>
</evidence>
<keyword evidence="4" id="KW-0808">Transferase</keyword>
<dbReference type="Gene3D" id="3.90.550.10">
    <property type="entry name" value="Spore Coat Polysaccharide Biosynthesis Protein SpsA, Chain A"/>
    <property type="match status" value="1"/>
</dbReference>
<comment type="caution">
    <text evidence="4">The sequence shown here is derived from an EMBL/GenBank/DDBJ whole genome shotgun (WGS) entry which is preliminary data.</text>
</comment>
<dbReference type="GO" id="GO:0016740">
    <property type="term" value="F:transferase activity"/>
    <property type="evidence" value="ECO:0007669"/>
    <property type="project" value="UniProtKB-KW"/>
</dbReference>
<evidence type="ECO:0000313" key="5">
    <source>
        <dbReference type="Proteomes" id="UP000320593"/>
    </source>
</evidence>
<evidence type="ECO:0000256" key="2">
    <source>
        <dbReference type="SAM" id="MobiDB-lite"/>
    </source>
</evidence>
<dbReference type="AlphaFoldDB" id="A0A562SN20"/>
<accession>A0A562SN20</accession>
<evidence type="ECO:0000259" key="3">
    <source>
        <dbReference type="Pfam" id="PF00535"/>
    </source>
</evidence>
<dbReference type="PANTHER" id="PTHR43630:SF2">
    <property type="entry name" value="GLYCOSYLTRANSFERASE"/>
    <property type="match status" value="1"/>
</dbReference>
<comment type="similarity">
    <text evidence="1">Belongs to the glycosyltransferase 2 family. WaaE/KdtX subfamily.</text>
</comment>
<dbReference type="InterPro" id="IPR029044">
    <property type="entry name" value="Nucleotide-diphossugar_trans"/>
</dbReference>
<name>A0A562SN20_9HYPH</name>
<dbReference type="PANTHER" id="PTHR43630">
    <property type="entry name" value="POLY-BETA-1,6-N-ACETYL-D-GLUCOSAMINE SYNTHASE"/>
    <property type="match status" value="1"/>
</dbReference>
<protein>
    <submittedName>
        <fullName evidence="4">Glycosyltransferase involved in cell wall biosynthesis</fullName>
    </submittedName>
</protein>
<evidence type="ECO:0000256" key="1">
    <source>
        <dbReference type="ARBA" id="ARBA00038494"/>
    </source>
</evidence>